<dbReference type="Pfam" id="PF25507">
    <property type="entry name" value="OB_POT1A"/>
    <property type="match status" value="1"/>
</dbReference>
<sequence length="450" mass="51630">MRHRSDLKRIREAVTLYNSRRKSSQKFNLVGFVIEFSLPRKSQGTDYVTTIRVVDELLSELFINMFAEKEEHLPHLKSYKDLIVLNNVMMKHYVDGDEICAVYYKQTSSFALFDVKTTTNTPYQTSPGFHLQKDDIPCITSMRALSSRYEVSAGRNEYLMTIKDLGTKMFFDLVCQVLYVQKLEVGCMLFVWDGNDAPPLKVQTMHEDEELSPLPLEIEPKTLNMLILRKFPCVGSLLRVKAPVDMSAYFQEEMGQWVKIRNMKCEETKSGLWLGTLLPTTKVRLLPNSDPIVMECKRAMDERGVGRQGRSPLGSNPLSGLTVVDPKEFPYATLMDLITHTEIETIVRCVVRVVAISPSNLDSFLNQNEECKIILTLEDPTARIHALLDSQHWGVFFEDFTSDDSDALKRMKMNKLLGCERDHRNPPWIECCIKSNGNRIYFICNTKLVP</sequence>
<evidence type="ECO:0000256" key="1">
    <source>
        <dbReference type="ARBA" id="ARBA00004574"/>
    </source>
</evidence>
<evidence type="ECO:0000256" key="4">
    <source>
        <dbReference type="ARBA" id="ARBA00023125"/>
    </source>
</evidence>
<reference evidence="6" key="2">
    <citation type="submission" date="2021-03" db="UniProtKB">
        <authorList>
            <consortium name="EnsemblPlants"/>
        </authorList>
    </citation>
    <scope>IDENTIFICATION</scope>
</reference>
<dbReference type="OMA" id="DKEFICY"/>
<dbReference type="SMART" id="SM00976">
    <property type="entry name" value="Telo_bind"/>
    <property type="match status" value="1"/>
</dbReference>
<dbReference type="Gramene" id="evm.model.07.287">
    <property type="protein sequence ID" value="cds.evm.model.07.287"/>
    <property type="gene ID" value="evm.TU.07.287"/>
</dbReference>
<keyword evidence="4" id="KW-0238">DNA-binding</keyword>
<dbReference type="GO" id="GO:0098505">
    <property type="term" value="F:G-rich strand telomeric DNA binding"/>
    <property type="evidence" value="ECO:0007669"/>
    <property type="project" value="TreeGrafter"/>
</dbReference>
<dbReference type="Proteomes" id="UP000596661">
    <property type="component" value="Chromosome 7"/>
</dbReference>
<dbReference type="PANTHER" id="PTHR14513">
    <property type="entry name" value="PROTECTION OF TELOMERES 1"/>
    <property type="match status" value="1"/>
</dbReference>
<dbReference type="EMBL" id="UZAU01000632">
    <property type="status" value="NOT_ANNOTATED_CDS"/>
    <property type="molecule type" value="Genomic_DNA"/>
</dbReference>
<comment type="subcellular location">
    <subcellularLocation>
        <location evidence="1">Chromosome</location>
        <location evidence="1">Telomere</location>
    </subcellularLocation>
</comment>
<dbReference type="OrthoDB" id="2186770at2759"/>
<dbReference type="GO" id="GO:0032210">
    <property type="term" value="P:regulation of telomere maintenance via telomerase"/>
    <property type="evidence" value="ECO:0007669"/>
    <property type="project" value="TreeGrafter"/>
</dbReference>
<keyword evidence="2" id="KW-0158">Chromosome</keyword>
<dbReference type="SUPFAM" id="SSF50249">
    <property type="entry name" value="Nucleic acid-binding proteins"/>
    <property type="match status" value="2"/>
</dbReference>
<evidence type="ECO:0000259" key="5">
    <source>
        <dbReference type="SMART" id="SM00976"/>
    </source>
</evidence>
<evidence type="ECO:0000256" key="2">
    <source>
        <dbReference type="ARBA" id="ARBA00022454"/>
    </source>
</evidence>
<dbReference type="EnsemblPlants" id="evm.model.07.287">
    <property type="protein sequence ID" value="cds.evm.model.07.287"/>
    <property type="gene ID" value="evm.TU.07.287"/>
</dbReference>
<proteinExistence type="predicted"/>
<dbReference type="InterPro" id="IPR012340">
    <property type="entry name" value="NA-bd_OB-fold"/>
</dbReference>
<protein>
    <recommendedName>
        <fullName evidence="5">Telomeric single stranded DNA binding POT1/Cdc13 domain-containing protein</fullName>
    </recommendedName>
</protein>
<dbReference type="InterPro" id="IPR057620">
    <property type="entry name" value="POT1A/B-like_OB"/>
</dbReference>
<dbReference type="InterPro" id="IPR028389">
    <property type="entry name" value="POT1"/>
</dbReference>
<dbReference type="Gene3D" id="2.40.50.140">
    <property type="entry name" value="Nucleic acid-binding proteins"/>
    <property type="match status" value="2"/>
</dbReference>
<dbReference type="PANTHER" id="PTHR14513:SF4">
    <property type="entry name" value="PROTECTION OF TELOMERES PROTEIN 1"/>
    <property type="match status" value="1"/>
</dbReference>
<dbReference type="AlphaFoldDB" id="A0A803Q4K9"/>
<evidence type="ECO:0000256" key="3">
    <source>
        <dbReference type="ARBA" id="ARBA00022895"/>
    </source>
</evidence>
<feature type="domain" description="Telomeric single stranded DNA binding POT1/Cdc13" evidence="5">
    <location>
        <begin position="13"/>
        <end position="147"/>
    </location>
</feature>
<dbReference type="GO" id="GO:0000783">
    <property type="term" value="C:nuclear telomere cap complex"/>
    <property type="evidence" value="ECO:0007669"/>
    <property type="project" value="TreeGrafter"/>
</dbReference>
<keyword evidence="7" id="KW-1185">Reference proteome</keyword>
<dbReference type="GO" id="GO:0016233">
    <property type="term" value="P:telomere capping"/>
    <property type="evidence" value="ECO:0007669"/>
    <property type="project" value="TreeGrafter"/>
</dbReference>
<organism evidence="6 7">
    <name type="scientific">Cannabis sativa</name>
    <name type="common">Hemp</name>
    <name type="synonym">Marijuana</name>
    <dbReference type="NCBI Taxonomy" id="3483"/>
    <lineage>
        <taxon>Eukaryota</taxon>
        <taxon>Viridiplantae</taxon>
        <taxon>Streptophyta</taxon>
        <taxon>Embryophyta</taxon>
        <taxon>Tracheophyta</taxon>
        <taxon>Spermatophyta</taxon>
        <taxon>Magnoliopsida</taxon>
        <taxon>eudicotyledons</taxon>
        <taxon>Gunneridae</taxon>
        <taxon>Pentapetalae</taxon>
        <taxon>rosids</taxon>
        <taxon>fabids</taxon>
        <taxon>Rosales</taxon>
        <taxon>Cannabaceae</taxon>
        <taxon>Cannabis</taxon>
    </lineage>
</organism>
<accession>A0A803Q4K9</accession>
<name>A0A803Q4K9_CANSA</name>
<reference evidence="6" key="1">
    <citation type="submission" date="2018-11" db="EMBL/GenBank/DDBJ databases">
        <authorList>
            <person name="Grassa J C."/>
        </authorList>
    </citation>
    <scope>NUCLEOTIDE SEQUENCE [LARGE SCALE GENOMIC DNA]</scope>
</reference>
<evidence type="ECO:0000313" key="6">
    <source>
        <dbReference type="EnsemblPlants" id="cds.evm.model.07.287"/>
    </source>
</evidence>
<dbReference type="Pfam" id="PF02765">
    <property type="entry name" value="POT1"/>
    <property type="match status" value="1"/>
</dbReference>
<dbReference type="GO" id="GO:0010521">
    <property type="term" value="F:telomerase inhibitor activity"/>
    <property type="evidence" value="ECO:0007669"/>
    <property type="project" value="TreeGrafter"/>
</dbReference>
<dbReference type="InterPro" id="IPR011564">
    <property type="entry name" value="Telomer_end-bd_POT1/Cdc13"/>
</dbReference>
<evidence type="ECO:0000313" key="7">
    <source>
        <dbReference type="Proteomes" id="UP000596661"/>
    </source>
</evidence>
<keyword evidence="3" id="KW-0779">Telomere</keyword>